<dbReference type="EMBL" id="VBQZ03000181">
    <property type="protein sequence ID" value="MXQ97066.1"/>
    <property type="molecule type" value="Genomic_DNA"/>
</dbReference>
<dbReference type="Proteomes" id="UP000322234">
    <property type="component" value="Unassembled WGS sequence"/>
</dbReference>
<reference evidence="1" key="1">
    <citation type="submission" date="2019-10" db="EMBL/GenBank/DDBJ databases">
        <title>The sequence and de novo assembly of the wild yak genome.</title>
        <authorList>
            <person name="Liu Y."/>
        </authorList>
    </citation>
    <scope>NUCLEOTIDE SEQUENCE [LARGE SCALE GENOMIC DNA]</scope>
    <source>
        <strain evidence="1">WY2019</strain>
    </source>
</reference>
<proteinExistence type="predicted"/>
<organism evidence="1 2">
    <name type="scientific">Bos mutus</name>
    <name type="common">wild yak</name>
    <dbReference type="NCBI Taxonomy" id="72004"/>
    <lineage>
        <taxon>Eukaryota</taxon>
        <taxon>Metazoa</taxon>
        <taxon>Chordata</taxon>
        <taxon>Craniata</taxon>
        <taxon>Vertebrata</taxon>
        <taxon>Euteleostomi</taxon>
        <taxon>Mammalia</taxon>
        <taxon>Eutheria</taxon>
        <taxon>Laurasiatheria</taxon>
        <taxon>Artiodactyla</taxon>
        <taxon>Ruminantia</taxon>
        <taxon>Pecora</taxon>
        <taxon>Bovidae</taxon>
        <taxon>Bovinae</taxon>
        <taxon>Bos</taxon>
    </lineage>
</organism>
<dbReference type="AlphaFoldDB" id="A0A6B0SAS2"/>
<gene>
    <name evidence="1" type="ORF">E5288_WYG016521</name>
</gene>
<accession>A0A6B0SAS2</accession>
<comment type="caution">
    <text evidence="1">The sequence shown here is derived from an EMBL/GenBank/DDBJ whole genome shotgun (WGS) entry which is preliminary data.</text>
</comment>
<evidence type="ECO:0000313" key="2">
    <source>
        <dbReference type="Proteomes" id="UP000322234"/>
    </source>
</evidence>
<keyword evidence="2" id="KW-1185">Reference proteome</keyword>
<name>A0A6B0SAS2_9CETA</name>
<evidence type="ECO:0000313" key="1">
    <source>
        <dbReference type="EMBL" id="MXQ97066.1"/>
    </source>
</evidence>
<protein>
    <submittedName>
        <fullName evidence="1">Uncharacterized protein</fullName>
    </submittedName>
</protein>
<sequence length="66" mass="6819">MAKTAAPTDGSSGSLLDRVGGLNVLASLLLPKSENHGGDVDLLQVGRGAKKREGEKVHLEAVLGQR</sequence>